<dbReference type="GO" id="GO:0005044">
    <property type="term" value="F:scavenger receptor activity"/>
    <property type="evidence" value="ECO:0007669"/>
    <property type="project" value="TreeGrafter"/>
</dbReference>
<evidence type="ECO:0000256" key="5">
    <source>
        <dbReference type="ARBA" id="ARBA00022692"/>
    </source>
</evidence>
<sequence length="573" mass="64675">MIIPQIKVNYKVLFICGLAGILLMVIGIYAGFYLAPSIVNNKILETKVLREGTEQWSNFMKVPFPFQFKVYLFTVQNVEAVQAGAKPLVQEQGPYVYQLTRWKDQVAWNHSTDEISYHEYEEYKFDAESSGGLSEQDVVTVLNPAFLVTPPSNTYLLLQKDCNLNSLQSFLYTAEMDPATRDFLPLIDESLDAIFGSYNSPFFTNITVREFLFEGLRICRNGCSDDGFVAKMACNKIKERMADTKQMRADGDDILYASFHYVSAAKVLQKYVQFKLSLGVLGSLKDGPFIRWSIAEDSRDTLYILFVYTQRNNSHQGYITVAAGQKNATIGEITQLDHQTTLNVWSKDQFECNRVSGLTTVFPTGVGFDTTFQSFSEDICRTVSFEYSRRDMVGLIKGNRYEALKSTFNTSKNACFCTDHTRNFDGDVGCLYDGVLDLTTCQGAPVLVSFPHLLYADSRYLDKVAGLNPDPSKHAMFVTLEPTSGTPLKVAKRVQFNLLLRSVRNITSLEAVGKSIVPMFWIEESTTLPEKYQDVIKNKIYRTLLILDIVRYAVLALAITVIVCCIVLFIYAT</sequence>
<dbReference type="InterPro" id="IPR002159">
    <property type="entry name" value="CD36_fam"/>
</dbReference>
<keyword evidence="15" id="KW-1185">Reference proteome</keyword>
<evidence type="ECO:0000256" key="2">
    <source>
        <dbReference type="ARBA" id="ARBA00010532"/>
    </source>
</evidence>
<evidence type="ECO:0000256" key="7">
    <source>
        <dbReference type="ARBA" id="ARBA00022989"/>
    </source>
</evidence>
<keyword evidence="7 13" id="KW-1133">Transmembrane helix</keyword>
<evidence type="ECO:0000256" key="13">
    <source>
        <dbReference type="SAM" id="Phobius"/>
    </source>
</evidence>
<evidence type="ECO:0000256" key="3">
    <source>
        <dbReference type="ARBA" id="ARBA00022475"/>
    </source>
</evidence>
<evidence type="ECO:0000256" key="8">
    <source>
        <dbReference type="ARBA" id="ARBA00023136"/>
    </source>
</evidence>
<evidence type="ECO:0000256" key="10">
    <source>
        <dbReference type="ARBA" id="ARBA00023170"/>
    </source>
</evidence>
<keyword evidence="10" id="KW-0675">Receptor</keyword>
<dbReference type="PANTHER" id="PTHR11923">
    <property type="entry name" value="SCAVENGER RECEPTOR CLASS B TYPE-1 SR-B1"/>
    <property type="match status" value="1"/>
</dbReference>
<keyword evidence="3" id="KW-1003">Cell membrane</keyword>
<dbReference type="EnsemblMetazoa" id="XM_019915056.1">
    <property type="protein sequence ID" value="XP_019770615.1"/>
    <property type="gene ID" value="LOC109544740"/>
</dbReference>
<dbReference type="Proteomes" id="UP000019118">
    <property type="component" value="Unassembled WGS sequence"/>
</dbReference>
<organism evidence="14 15">
    <name type="scientific">Dendroctonus ponderosae</name>
    <name type="common">Mountain pine beetle</name>
    <dbReference type="NCBI Taxonomy" id="77166"/>
    <lineage>
        <taxon>Eukaryota</taxon>
        <taxon>Metazoa</taxon>
        <taxon>Ecdysozoa</taxon>
        <taxon>Arthropoda</taxon>
        <taxon>Hexapoda</taxon>
        <taxon>Insecta</taxon>
        <taxon>Pterygota</taxon>
        <taxon>Neoptera</taxon>
        <taxon>Endopterygota</taxon>
        <taxon>Coleoptera</taxon>
        <taxon>Polyphaga</taxon>
        <taxon>Cucujiformia</taxon>
        <taxon>Curculionidae</taxon>
        <taxon>Scolytinae</taxon>
        <taxon>Dendroctonus</taxon>
    </lineage>
</organism>
<reference evidence="15" key="1">
    <citation type="journal article" date="2013" name="Genome Biol.">
        <title>Draft genome of the mountain pine beetle, Dendroctonus ponderosae Hopkins, a major forest pest.</title>
        <authorList>
            <person name="Keeling C.I."/>
            <person name="Yuen M.M."/>
            <person name="Liao N.Y."/>
            <person name="Docking T.R."/>
            <person name="Chan S.K."/>
            <person name="Taylor G.A."/>
            <person name="Palmquist D.L."/>
            <person name="Jackman S.D."/>
            <person name="Nguyen A."/>
            <person name="Li M."/>
            <person name="Henderson H."/>
            <person name="Janes J.K."/>
            <person name="Zhao Y."/>
            <person name="Pandoh P."/>
            <person name="Moore R."/>
            <person name="Sperling F.A."/>
            <person name="Huber D.P."/>
            <person name="Birol I."/>
            <person name="Jones S.J."/>
            <person name="Bohlmann J."/>
        </authorList>
    </citation>
    <scope>NUCLEOTIDE SEQUENCE</scope>
</reference>
<comment type="similarity">
    <text evidence="2">Belongs to the CD36 family.</text>
</comment>
<proteinExistence type="inferred from homology"/>
<evidence type="ECO:0000313" key="14">
    <source>
        <dbReference type="EnsemblMetazoa" id="XP_019770615.1"/>
    </source>
</evidence>
<evidence type="ECO:0000256" key="4">
    <source>
        <dbReference type="ARBA" id="ARBA00022606"/>
    </source>
</evidence>
<evidence type="ECO:0000256" key="6">
    <source>
        <dbReference type="ARBA" id="ARBA00022725"/>
    </source>
</evidence>
<keyword evidence="9" id="KW-1015">Disulfide bond</keyword>
<feature type="transmembrane region" description="Helical" evidence="13">
    <location>
        <begin position="549"/>
        <end position="572"/>
    </location>
</feature>
<keyword evidence="6" id="KW-0552">Olfaction</keyword>
<name>A0AAR5QBN4_DENPD</name>
<accession>A0AAR5QBN4</accession>
<protein>
    <recommendedName>
        <fullName evidence="12">Sensory neuron membrane protein 2</fullName>
    </recommendedName>
</protein>
<evidence type="ECO:0000256" key="11">
    <source>
        <dbReference type="ARBA" id="ARBA00023180"/>
    </source>
</evidence>
<keyword evidence="11" id="KW-0325">Glycoprotein</keyword>
<evidence type="ECO:0000256" key="9">
    <source>
        <dbReference type="ARBA" id="ARBA00023157"/>
    </source>
</evidence>
<keyword evidence="5 13" id="KW-0812">Transmembrane</keyword>
<keyword evidence="4" id="KW-0716">Sensory transduction</keyword>
<evidence type="ECO:0000256" key="12">
    <source>
        <dbReference type="ARBA" id="ARBA00040645"/>
    </source>
</evidence>
<dbReference type="PRINTS" id="PR01609">
    <property type="entry name" value="CD36FAMILY"/>
</dbReference>
<dbReference type="GO" id="GO:0005886">
    <property type="term" value="C:plasma membrane"/>
    <property type="evidence" value="ECO:0007669"/>
    <property type="project" value="UniProtKB-SubCell"/>
</dbReference>
<evidence type="ECO:0000256" key="1">
    <source>
        <dbReference type="ARBA" id="ARBA00004236"/>
    </source>
</evidence>
<dbReference type="AlphaFoldDB" id="A0AAR5QBN4"/>
<evidence type="ECO:0000313" key="15">
    <source>
        <dbReference type="Proteomes" id="UP000019118"/>
    </source>
</evidence>
<dbReference type="PANTHER" id="PTHR11923:SF109">
    <property type="entry name" value="SENSORY NEURON MEMBRANE PROTEIN 2"/>
    <property type="match status" value="1"/>
</dbReference>
<dbReference type="GO" id="GO:0005737">
    <property type="term" value="C:cytoplasm"/>
    <property type="evidence" value="ECO:0007669"/>
    <property type="project" value="TreeGrafter"/>
</dbReference>
<dbReference type="GO" id="GO:0007608">
    <property type="term" value="P:sensory perception of smell"/>
    <property type="evidence" value="ECO:0007669"/>
    <property type="project" value="UniProtKB-KW"/>
</dbReference>
<comment type="subcellular location">
    <subcellularLocation>
        <location evidence="1">Cell membrane</location>
    </subcellularLocation>
</comment>
<reference evidence="14" key="2">
    <citation type="submission" date="2024-08" db="UniProtKB">
        <authorList>
            <consortium name="EnsemblMetazoa"/>
        </authorList>
    </citation>
    <scope>IDENTIFICATION</scope>
</reference>
<feature type="transmembrane region" description="Helical" evidence="13">
    <location>
        <begin position="12"/>
        <end position="35"/>
    </location>
</feature>
<keyword evidence="8 13" id="KW-0472">Membrane</keyword>
<dbReference type="Pfam" id="PF01130">
    <property type="entry name" value="CD36"/>
    <property type="match status" value="1"/>
</dbReference>